<evidence type="ECO:0000313" key="1">
    <source>
        <dbReference type="EMBL" id="EXX53115.1"/>
    </source>
</evidence>
<evidence type="ECO:0000313" key="2">
    <source>
        <dbReference type="Proteomes" id="UP000022910"/>
    </source>
</evidence>
<keyword evidence="2" id="KW-1185">Reference proteome</keyword>
<gene>
    <name evidence="1" type="ORF">RirG_247030</name>
</gene>
<protein>
    <submittedName>
        <fullName evidence="1">Uncharacterized protein</fullName>
    </submittedName>
</protein>
<sequence>MDTSYDFGFTKKDDTNLDVHTFYHWSTDTEQDAWFTASSFNAVFETLDPKPQWVKILSDNGGHYHNFELMTIITNWHQWYNIEIAHAIKRYICIGHCLDEGENIQTAIAGLGGTSVANLEPVRNNATVKTIAGITKLSYFKWPITGDYAGYI</sequence>
<accession>A0A015IGI9</accession>
<dbReference type="HOGENOM" id="CLU_120600_0_0_1"/>
<comment type="caution">
    <text evidence="1">The sequence shown here is derived from an EMBL/GenBank/DDBJ whole genome shotgun (WGS) entry which is preliminary data.</text>
</comment>
<organism evidence="1 2">
    <name type="scientific">Rhizophagus irregularis (strain DAOM 197198w)</name>
    <name type="common">Glomus intraradices</name>
    <dbReference type="NCBI Taxonomy" id="1432141"/>
    <lineage>
        <taxon>Eukaryota</taxon>
        <taxon>Fungi</taxon>
        <taxon>Fungi incertae sedis</taxon>
        <taxon>Mucoromycota</taxon>
        <taxon>Glomeromycotina</taxon>
        <taxon>Glomeromycetes</taxon>
        <taxon>Glomerales</taxon>
        <taxon>Glomeraceae</taxon>
        <taxon>Rhizophagus</taxon>
    </lineage>
</organism>
<proteinExistence type="predicted"/>
<dbReference type="Proteomes" id="UP000022910">
    <property type="component" value="Unassembled WGS sequence"/>
</dbReference>
<name>A0A015IGI9_RHIIW</name>
<reference evidence="1 2" key="1">
    <citation type="submission" date="2014-02" db="EMBL/GenBank/DDBJ databases">
        <title>Single nucleus genome sequencing reveals high similarity among nuclei of an endomycorrhizal fungus.</title>
        <authorList>
            <person name="Lin K."/>
            <person name="Geurts R."/>
            <person name="Zhang Z."/>
            <person name="Limpens E."/>
            <person name="Saunders D.G."/>
            <person name="Mu D."/>
            <person name="Pang E."/>
            <person name="Cao H."/>
            <person name="Cha H."/>
            <person name="Lin T."/>
            <person name="Zhou Q."/>
            <person name="Shang Y."/>
            <person name="Li Y."/>
            <person name="Ivanov S."/>
            <person name="Sharma T."/>
            <person name="Velzen R.V."/>
            <person name="Ruijter N.D."/>
            <person name="Aanen D.K."/>
            <person name="Win J."/>
            <person name="Kamoun S."/>
            <person name="Bisseling T."/>
            <person name="Huang S."/>
        </authorList>
    </citation>
    <scope>NUCLEOTIDE SEQUENCE [LARGE SCALE GENOMIC DNA]</scope>
    <source>
        <strain evidence="2">DAOM197198w</strain>
    </source>
</reference>
<dbReference type="EMBL" id="JEMT01029076">
    <property type="protein sequence ID" value="EXX53115.1"/>
    <property type="molecule type" value="Genomic_DNA"/>
</dbReference>
<dbReference type="OrthoDB" id="2386689at2759"/>
<dbReference type="AlphaFoldDB" id="A0A015IGI9"/>